<feature type="transmembrane region" description="Helical" evidence="9">
    <location>
        <begin position="173"/>
        <end position="196"/>
    </location>
</feature>
<keyword evidence="4" id="KW-0808">Transferase</keyword>
<dbReference type="GO" id="GO:0000155">
    <property type="term" value="F:phosphorelay sensor kinase activity"/>
    <property type="evidence" value="ECO:0007669"/>
    <property type="project" value="InterPro"/>
</dbReference>
<feature type="transmembrane region" description="Helical" evidence="9">
    <location>
        <begin position="65"/>
        <end position="90"/>
    </location>
</feature>
<keyword evidence="9" id="KW-1133">Transmembrane helix</keyword>
<keyword evidence="6 11" id="KW-0418">Kinase</keyword>
<organism evidence="11 12">
    <name type="scientific">Phytohabitans flavus</name>
    <dbReference type="NCBI Taxonomy" id="1076124"/>
    <lineage>
        <taxon>Bacteria</taxon>
        <taxon>Bacillati</taxon>
        <taxon>Actinomycetota</taxon>
        <taxon>Actinomycetes</taxon>
        <taxon>Micromonosporales</taxon>
        <taxon>Micromonosporaceae</taxon>
    </lineage>
</organism>
<evidence type="ECO:0000259" key="10">
    <source>
        <dbReference type="SMART" id="SM00387"/>
    </source>
</evidence>
<keyword evidence="8" id="KW-0902">Two-component regulatory system</keyword>
<dbReference type="Proteomes" id="UP000502508">
    <property type="component" value="Chromosome"/>
</dbReference>
<feature type="transmembrane region" description="Helical" evidence="9">
    <location>
        <begin position="38"/>
        <end position="59"/>
    </location>
</feature>
<evidence type="ECO:0000256" key="6">
    <source>
        <dbReference type="ARBA" id="ARBA00022777"/>
    </source>
</evidence>
<evidence type="ECO:0000256" key="8">
    <source>
        <dbReference type="ARBA" id="ARBA00023012"/>
    </source>
</evidence>
<dbReference type="InterPro" id="IPR011712">
    <property type="entry name" value="Sig_transdc_His_kin_sub3_dim/P"/>
</dbReference>
<reference evidence="11 12" key="2">
    <citation type="submission" date="2020-03" db="EMBL/GenBank/DDBJ databases">
        <authorList>
            <person name="Ichikawa N."/>
            <person name="Kimura A."/>
            <person name="Kitahashi Y."/>
            <person name="Uohara A."/>
        </authorList>
    </citation>
    <scope>NUCLEOTIDE SEQUENCE [LARGE SCALE GENOMIC DNA]</scope>
    <source>
        <strain evidence="11 12">NBRC 107702</strain>
    </source>
</reference>
<evidence type="ECO:0000256" key="3">
    <source>
        <dbReference type="ARBA" id="ARBA00022553"/>
    </source>
</evidence>
<evidence type="ECO:0000256" key="4">
    <source>
        <dbReference type="ARBA" id="ARBA00022679"/>
    </source>
</evidence>
<dbReference type="InterPro" id="IPR025828">
    <property type="entry name" value="Put_sensor_dom"/>
</dbReference>
<dbReference type="GO" id="GO:0005524">
    <property type="term" value="F:ATP binding"/>
    <property type="evidence" value="ECO:0007669"/>
    <property type="project" value="UniProtKB-KW"/>
</dbReference>
<feature type="transmembrane region" description="Helical" evidence="9">
    <location>
        <begin position="131"/>
        <end position="153"/>
    </location>
</feature>
<evidence type="ECO:0000313" key="11">
    <source>
        <dbReference type="EMBL" id="BCB76873.1"/>
    </source>
</evidence>
<reference evidence="11 12" key="1">
    <citation type="submission" date="2020-03" db="EMBL/GenBank/DDBJ databases">
        <title>Whole genome shotgun sequence of Phytohabitans flavus NBRC 107702.</title>
        <authorList>
            <person name="Komaki H."/>
            <person name="Tamura T."/>
        </authorList>
    </citation>
    <scope>NUCLEOTIDE SEQUENCE [LARGE SCALE GENOMIC DNA]</scope>
    <source>
        <strain evidence="11 12">NBRC 107702</strain>
    </source>
</reference>
<keyword evidence="12" id="KW-1185">Reference proteome</keyword>
<gene>
    <name evidence="11" type="ORF">Pflav_032830</name>
</gene>
<keyword evidence="9" id="KW-0812">Transmembrane</keyword>
<dbReference type="InterPro" id="IPR003594">
    <property type="entry name" value="HATPase_dom"/>
</dbReference>
<evidence type="ECO:0000256" key="7">
    <source>
        <dbReference type="ARBA" id="ARBA00022840"/>
    </source>
</evidence>
<dbReference type="Pfam" id="PF07730">
    <property type="entry name" value="HisKA_3"/>
    <property type="match status" value="1"/>
</dbReference>
<keyword evidence="7" id="KW-0067">ATP-binding</keyword>
<name>A0A6F8XSS1_9ACTN</name>
<keyword evidence="3" id="KW-0597">Phosphoprotein</keyword>
<dbReference type="Gene3D" id="3.30.565.10">
    <property type="entry name" value="Histidine kinase-like ATPase, C-terminal domain"/>
    <property type="match status" value="1"/>
</dbReference>
<evidence type="ECO:0000256" key="2">
    <source>
        <dbReference type="ARBA" id="ARBA00012438"/>
    </source>
</evidence>
<dbReference type="Pfam" id="PF13796">
    <property type="entry name" value="Sensor"/>
    <property type="match status" value="1"/>
</dbReference>
<dbReference type="InterPro" id="IPR050482">
    <property type="entry name" value="Sensor_HK_TwoCompSys"/>
</dbReference>
<dbReference type="GO" id="GO:0046983">
    <property type="term" value="F:protein dimerization activity"/>
    <property type="evidence" value="ECO:0007669"/>
    <property type="project" value="InterPro"/>
</dbReference>
<dbReference type="Pfam" id="PF02518">
    <property type="entry name" value="HATPase_c"/>
    <property type="match status" value="1"/>
</dbReference>
<evidence type="ECO:0000313" key="12">
    <source>
        <dbReference type="Proteomes" id="UP000502508"/>
    </source>
</evidence>
<dbReference type="AlphaFoldDB" id="A0A6F8XSS1"/>
<dbReference type="EMBL" id="AP022870">
    <property type="protein sequence ID" value="BCB76873.1"/>
    <property type="molecule type" value="Genomic_DNA"/>
</dbReference>
<evidence type="ECO:0000256" key="5">
    <source>
        <dbReference type="ARBA" id="ARBA00022741"/>
    </source>
</evidence>
<dbReference type="EC" id="2.7.13.3" evidence="2"/>
<proteinExistence type="predicted"/>
<dbReference type="InterPro" id="IPR036890">
    <property type="entry name" value="HATPase_C_sf"/>
</dbReference>
<dbReference type="CDD" id="cd16917">
    <property type="entry name" value="HATPase_UhpB-NarQ-NarX-like"/>
    <property type="match status" value="1"/>
</dbReference>
<feature type="domain" description="Histidine kinase/HSP90-like ATPase" evidence="10">
    <location>
        <begin position="340"/>
        <end position="431"/>
    </location>
</feature>
<dbReference type="PANTHER" id="PTHR24421:SF10">
    <property type="entry name" value="NITRATE_NITRITE SENSOR PROTEIN NARQ"/>
    <property type="match status" value="1"/>
</dbReference>
<dbReference type="SMART" id="SM00387">
    <property type="entry name" value="HATPase_c"/>
    <property type="match status" value="1"/>
</dbReference>
<protein>
    <recommendedName>
        <fullName evidence="2">histidine kinase</fullName>
        <ecNumber evidence="2">2.7.13.3</ecNumber>
    </recommendedName>
</protein>
<dbReference type="KEGG" id="pfla:Pflav_032830"/>
<evidence type="ECO:0000256" key="1">
    <source>
        <dbReference type="ARBA" id="ARBA00000085"/>
    </source>
</evidence>
<evidence type="ECO:0000256" key="9">
    <source>
        <dbReference type="SAM" id="Phobius"/>
    </source>
</evidence>
<dbReference type="PANTHER" id="PTHR24421">
    <property type="entry name" value="NITRATE/NITRITE SENSOR PROTEIN NARX-RELATED"/>
    <property type="match status" value="1"/>
</dbReference>
<dbReference type="GO" id="GO:0016020">
    <property type="term" value="C:membrane"/>
    <property type="evidence" value="ECO:0007669"/>
    <property type="project" value="InterPro"/>
</dbReference>
<comment type="catalytic activity">
    <reaction evidence="1">
        <text>ATP + protein L-histidine = ADP + protein N-phospho-L-histidine.</text>
        <dbReference type="EC" id="2.7.13.3"/>
    </reaction>
</comment>
<keyword evidence="5" id="KW-0547">Nucleotide-binding</keyword>
<dbReference type="Gene3D" id="1.20.5.1930">
    <property type="match status" value="1"/>
</dbReference>
<accession>A0A6F8XSS1</accession>
<dbReference type="SUPFAM" id="SSF55874">
    <property type="entry name" value="ATPase domain of HSP90 chaperone/DNA topoisomerase II/histidine kinase"/>
    <property type="match status" value="1"/>
</dbReference>
<keyword evidence="9" id="KW-0472">Membrane</keyword>
<sequence>MSWFTPGRVLYGHGVSVNRVVATERLGQPPWSPRAWQVTAHVLVGGVVGLVTGGVLLALALATALLAVTVVFALGTGLALFACVHAFAALQRSRFEAFLGEEIPAPPPHPYGGWARRLAGEARSETVWRQFGYHIFALVVGGAGAAVVALAWAGGLLLLTAPLHSWLLADDPVGPIPLVLATAAGVGLLFAAPWLARGVVAVDLLAARALLGPSPRAELAQRVALLARSRAELVEAADAERRRIERDLHDGMQQRLVSLAMNLGLARATYPDAPDPLRDVLARSHDDAKLALSELRDVVRGLYPAVLDNLGLDAALSGVAARSPVPARLRVDLPRRPPVAIEAVAYFVVSEALANVAKHSGATSVEVSVHLLESGDRLRVVVADDGRGGARPERGTGLRGLAQRVSSVDGTLDIDSPDGGPTTIAVELPCE</sequence>